<accession>A0ABQ5DKG2</accession>
<keyword evidence="1" id="KW-0472">Membrane</keyword>
<feature type="transmembrane region" description="Helical" evidence="1">
    <location>
        <begin position="18"/>
        <end position="36"/>
    </location>
</feature>
<keyword evidence="3" id="KW-1185">Reference proteome</keyword>
<protein>
    <submittedName>
        <fullName evidence="2">Uncharacterized protein</fullName>
    </submittedName>
</protein>
<sequence>MGSYLGHNTFEATSVAEYYQISTLAMMIFIICCLAADSGRMAECERDRNFLSYHAWFTEFLALAKGKPHTDMFELSWGILIVFIRFLKFSIIWSRHTLEPNVQDFPLLLLLLQSCGNGSRATTSTDEPTDDIASSSAHIMVASYRIEARAWTLNKYNICTGIPELATWPKSFKRWLATAAAGTFF</sequence>
<organism evidence="2 3">
    <name type="scientific">Tanacetum coccineum</name>
    <dbReference type="NCBI Taxonomy" id="301880"/>
    <lineage>
        <taxon>Eukaryota</taxon>
        <taxon>Viridiplantae</taxon>
        <taxon>Streptophyta</taxon>
        <taxon>Embryophyta</taxon>
        <taxon>Tracheophyta</taxon>
        <taxon>Spermatophyta</taxon>
        <taxon>Magnoliopsida</taxon>
        <taxon>eudicotyledons</taxon>
        <taxon>Gunneridae</taxon>
        <taxon>Pentapetalae</taxon>
        <taxon>asterids</taxon>
        <taxon>campanulids</taxon>
        <taxon>Asterales</taxon>
        <taxon>Asteraceae</taxon>
        <taxon>Asteroideae</taxon>
        <taxon>Anthemideae</taxon>
        <taxon>Anthemidinae</taxon>
        <taxon>Tanacetum</taxon>
    </lineage>
</organism>
<comment type="caution">
    <text evidence="2">The sequence shown here is derived from an EMBL/GenBank/DDBJ whole genome shotgun (WGS) entry which is preliminary data.</text>
</comment>
<dbReference type="EMBL" id="BQNB010015211">
    <property type="protein sequence ID" value="GJT37284.1"/>
    <property type="molecule type" value="Genomic_DNA"/>
</dbReference>
<reference evidence="2" key="2">
    <citation type="submission" date="2022-01" db="EMBL/GenBank/DDBJ databases">
        <authorList>
            <person name="Yamashiro T."/>
            <person name="Shiraishi A."/>
            <person name="Satake H."/>
            <person name="Nakayama K."/>
        </authorList>
    </citation>
    <scope>NUCLEOTIDE SEQUENCE</scope>
</reference>
<evidence type="ECO:0000256" key="1">
    <source>
        <dbReference type="SAM" id="Phobius"/>
    </source>
</evidence>
<proteinExistence type="predicted"/>
<reference evidence="2" key="1">
    <citation type="journal article" date="2022" name="Int. J. Mol. Sci.">
        <title>Draft Genome of Tanacetum Coccineum: Genomic Comparison of Closely Related Tanacetum-Family Plants.</title>
        <authorList>
            <person name="Yamashiro T."/>
            <person name="Shiraishi A."/>
            <person name="Nakayama K."/>
            <person name="Satake H."/>
        </authorList>
    </citation>
    <scope>NUCLEOTIDE SEQUENCE</scope>
</reference>
<dbReference type="Proteomes" id="UP001151760">
    <property type="component" value="Unassembled WGS sequence"/>
</dbReference>
<keyword evidence="1" id="KW-1133">Transmembrane helix</keyword>
<evidence type="ECO:0000313" key="2">
    <source>
        <dbReference type="EMBL" id="GJT37284.1"/>
    </source>
</evidence>
<name>A0ABQ5DKG2_9ASTR</name>
<evidence type="ECO:0000313" key="3">
    <source>
        <dbReference type="Proteomes" id="UP001151760"/>
    </source>
</evidence>
<gene>
    <name evidence="2" type="ORF">Tco_0937149</name>
</gene>
<keyword evidence="1" id="KW-0812">Transmembrane</keyword>